<dbReference type="Pfam" id="PF00047">
    <property type="entry name" value="ig"/>
    <property type="match status" value="1"/>
</dbReference>
<evidence type="ECO:0000256" key="12">
    <source>
        <dbReference type="ARBA" id="ARBA00023319"/>
    </source>
</evidence>
<feature type="domain" description="Ig-like" evidence="14">
    <location>
        <begin position="488"/>
        <end position="577"/>
    </location>
</feature>
<keyword evidence="10" id="KW-0325">Glycoprotein</keyword>
<keyword evidence="9" id="KW-1015">Disulfide bond</keyword>
<dbReference type="FunFam" id="2.60.40.10:FF:000054">
    <property type="entry name" value="Contactin 1"/>
    <property type="match status" value="1"/>
</dbReference>
<feature type="domain" description="Fibronectin type-III" evidence="15">
    <location>
        <begin position="684"/>
        <end position="784"/>
    </location>
</feature>
<dbReference type="GO" id="GO:0098632">
    <property type="term" value="F:cell-cell adhesion mediator activity"/>
    <property type="evidence" value="ECO:0007669"/>
    <property type="project" value="TreeGrafter"/>
</dbReference>
<dbReference type="Pfam" id="PF13927">
    <property type="entry name" value="Ig_3"/>
    <property type="match status" value="3"/>
</dbReference>
<dbReference type="InterPro" id="IPR036179">
    <property type="entry name" value="Ig-like_dom_sf"/>
</dbReference>
<dbReference type="PROSITE" id="PS50835">
    <property type="entry name" value="IG_LIKE"/>
    <property type="match status" value="6"/>
</dbReference>
<dbReference type="Pfam" id="PF07679">
    <property type="entry name" value="I-set"/>
    <property type="match status" value="1"/>
</dbReference>
<dbReference type="FunFam" id="2.60.40.10:FF:000052">
    <property type="entry name" value="Contactin 1"/>
    <property type="match status" value="1"/>
</dbReference>
<dbReference type="AlphaFoldDB" id="W5L5T6"/>
<keyword evidence="13" id="KW-0812">Transmembrane</keyword>
<evidence type="ECO:0000256" key="4">
    <source>
        <dbReference type="ARBA" id="ARBA00022622"/>
    </source>
</evidence>
<reference evidence="17" key="1">
    <citation type="submission" date="2013-03" db="EMBL/GenBank/DDBJ databases">
        <authorList>
            <person name="Jeffery W."/>
            <person name="Warren W."/>
            <person name="Wilson R.K."/>
        </authorList>
    </citation>
    <scope>NUCLEOTIDE SEQUENCE</scope>
    <source>
        <strain evidence="17">female</strain>
    </source>
</reference>
<dbReference type="InterPro" id="IPR003599">
    <property type="entry name" value="Ig_sub"/>
</dbReference>
<dbReference type="InterPro" id="IPR013783">
    <property type="entry name" value="Ig-like_fold"/>
</dbReference>
<dbReference type="FunCoup" id="W5L5T6">
    <property type="interactions" value="856"/>
</dbReference>
<dbReference type="Ensembl" id="ENSAMXT00000015198.2">
    <property type="protein sequence ID" value="ENSAMXP00000015198.2"/>
    <property type="gene ID" value="ENSAMXG00000014768.2"/>
</dbReference>
<feature type="domain" description="Ig-like" evidence="14">
    <location>
        <begin position="112"/>
        <end position="206"/>
    </location>
</feature>
<dbReference type="FunFam" id="2.60.40.10:FF:000035">
    <property type="entry name" value="Contactin 1"/>
    <property type="match status" value="1"/>
</dbReference>
<dbReference type="FunFam" id="2.60.40.10:FF:000047">
    <property type="entry name" value="Contactin 1"/>
    <property type="match status" value="1"/>
</dbReference>
<keyword evidence="6" id="KW-0677">Repeat</keyword>
<dbReference type="SMART" id="SM00060">
    <property type="entry name" value="FN3"/>
    <property type="match status" value="4"/>
</dbReference>
<dbReference type="GO" id="GO:0005886">
    <property type="term" value="C:plasma membrane"/>
    <property type="evidence" value="ECO:0007669"/>
    <property type="project" value="UniProtKB-SubCell"/>
</dbReference>
<dbReference type="Pfam" id="PF00041">
    <property type="entry name" value="fn3"/>
    <property type="match status" value="2"/>
</dbReference>
<evidence type="ECO:0000313" key="17">
    <source>
        <dbReference type="Proteomes" id="UP000018467"/>
    </source>
</evidence>
<feature type="domain" description="Ig-like" evidence="14">
    <location>
        <begin position="211"/>
        <end position="298"/>
    </location>
</feature>
<feature type="domain" description="Ig-like" evidence="14">
    <location>
        <begin position="406"/>
        <end position="482"/>
    </location>
</feature>
<evidence type="ECO:0000256" key="3">
    <source>
        <dbReference type="ARBA" id="ARBA00022475"/>
    </source>
</evidence>
<dbReference type="GO" id="GO:0007420">
    <property type="term" value="P:brain development"/>
    <property type="evidence" value="ECO:0007669"/>
    <property type="project" value="TreeGrafter"/>
</dbReference>
<evidence type="ECO:0000256" key="8">
    <source>
        <dbReference type="ARBA" id="ARBA00023136"/>
    </source>
</evidence>
<dbReference type="FunFam" id="2.60.40.10:FF:000044">
    <property type="entry name" value="Contactin 1"/>
    <property type="match status" value="1"/>
</dbReference>
<evidence type="ECO:0000256" key="6">
    <source>
        <dbReference type="ARBA" id="ARBA00022737"/>
    </source>
</evidence>
<dbReference type="HOGENOM" id="CLU_005756_0_0_1"/>
<evidence type="ECO:0000256" key="13">
    <source>
        <dbReference type="SAM" id="Phobius"/>
    </source>
</evidence>
<dbReference type="InterPro" id="IPR013151">
    <property type="entry name" value="Immunoglobulin_dom"/>
</dbReference>
<reference evidence="16" key="3">
    <citation type="submission" date="2025-08" db="UniProtKB">
        <authorList>
            <consortium name="Ensembl"/>
        </authorList>
    </citation>
    <scope>IDENTIFICATION</scope>
</reference>
<keyword evidence="11" id="KW-0449">Lipoprotein</keyword>
<organism evidence="16 17">
    <name type="scientific">Astyanax mexicanus</name>
    <name type="common">Blind cave fish</name>
    <name type="synonym">Astyanax fasciatus mexicanus</name>
    <dbReference type="NCBI Taxonomy" id="7994"/>
    <lineage>
        <taxon>Eukaryota</taxon>
        <taxon>Metazoa</taxon>
        <taxon>Chordata</taxon>
        <taxon>Craniata</taxon>
        <taxon>Vertebrata</taxon>
        <taxon>Euteleostomi</taxon>
        <taxon>Actinopterygii</taxon>
        <taxon>Neopterygii</taxon>
        <taxon>Teleostei</taxon>
        <taxon>Ostariophysi</taxon>
        <taxon>Characiformes</taxon>
        <taxon>Characoidei</taxon>
        <taxon>Acestrorhamphidae</taxon>
        <taxon>Acestrorhamphinae</taxon>
        <taxon>Astyanax</taxon>
    </lineage>
</organism>
<comment type="subcellular location">
    <subcellularLocation>
        <location evidence="1">Cell membrane</location>
        <topology evidence="1">Lipid-anchor</topology>
        <topology evidence="1">GPI-anchor</topology>
    </subcellularLocation>
</comment>
<proteinExistence type="inferred from homology"/>
<protein>
    <submittedName>
        <fullName evidence="16">Contactin 1</fullName>
    </submittedName>
</protein>
<dbReference type="PROSITE" id="PS50853">
    <property type="entry name" value="FN3"/>
    <property type="match status" value="3"/>
</dbReference>
<dbReference type="GeneTree" id="ENSGT00940000155915"/>
<name>W5L5T6_ASTMX</name>
<dbReference type="Gene3D" id="2.60.40.10">
    <property type="entry name" value="Immunoglobulins"/>
    <property type="match status" value="10"/>
</dbReference>
<evidence type="ECO:0000256" key="1">
    <source>
        <dbReference type="ARBA" id="ARBA00004609"/>
    </source>
</evidence>
<dbReference type="PANTHER" id="PTHR44170:SF10">
    <property type="entry name" value="CONTACTIN-1"/>
    <property type="match status" value="1"/>
</dbReference>
<dbReference type="PANTHER" id="PTHR44170">
    <property type="entry name" value="PROTEIN SIDEKICK"/>
    <property type="match status" value="1"/>
</dbReference>
<evidence type="ECO:0000259" key="14">
    <source>
        <dbReference type="PROSITE" id="PS50835"/>
    </source>
</evidence>
<evidence type="ECO:0000256" key="10">
    <source>
        <dbReference type="ARBA" id="ARBA00023180"/>
    </source>
</evidence>
<feature type="domain" description="Fibronectin type-III" evidence="15">
    <location>
        <begin position="891"/>
        <end position="982"/>
    </location>
</feature>
<sequence length="1099" mass="121050">MKSSVCQLYSRSTPITAAWKPSPSVLQSARAVNTVATHRPITELRRPSISVLQSACAGAEQPALRGGVAKLSCCRWGSVRVRAGRIGRVSAATVVNGEPPGIFGDDSAGYGPVFQEQPVDTIYPEESPEDKIIMSCRAQASPPATYKWRLNKWEIEIQEGSDDHYSLQLGGNLVISNPDKSKHAGNYSCLATNEFGTVISREAFVQFGYLDMFSTEEREAVYVKEGQGVVLLCAPPPHFPDDLSFRWMLNEFPIFIPLDKRRFVSQTTGNLYISKVEGSDSGNYSCFVTSSSISKSVFSKFIPLVPLVERPIRKYPADIRVKFPDTYALVGQNITLECFALGNPIPQIRWRKVDGALPVHHDISMAGGLLHLFNVQYEDEGVYECEALNSKGKDWHKAHLYVEASPEWVEHISSSERDIGSDYTMSCLASGKPKPHVRFLKNGQMYGMHELSFTDLTSDDSGMYQCIAENRHGVIYANAELRVFVGAPSFELNPVKQRQLGAKNGRVVIECKPRAAPRPTFTWSKGTEMLSNSSRIFIWEDGSLEIRNVTKSDEGKYTCFAENDRGRANSTGSFLVTDATKITLAPTNADVSVGENARMQCAASHDSSLDLTFIWSLNGNPVDLDKDREYYQHVMDGQAGMSSSELLIKNTQLKLAGRYTCTAQTPVDNVTASAELVVRGPPGPPGGLLVKDIGPKSVRLVWSQGSDNLSPISRYTIQYREVRTPEEDWKLATTSPPNVEGNAEAATVDGLIPWTEYEFRVTATNTLGTGEHSNPSPKIQTLDAVPVVAPSDVGGGGGMSRELTITWTPVQPQYYYGSNFGYIIAFKPEGGFEWRKVTVADPQARRYVHKDSSILPATKFEVKVKAFNSKGEGPYSLTAVIYSAQDVPSEAPTIVEARTLSATEAVIWWIPVPQQTVEGYQVRYWRKSMENEALAMRISSKDNQTRLDNMKPDSHYVIEVRAFNGAGYGPASQRYEIHTKKAPPSRLPKIISKKMHSSGATVNIAWEPVRPLANESSVECYKVLYRQDGQNTGTLYTTTKQSIDLPMHKDGDYLVEVRAHSEGGDGAVAQVRISAGGIMTAQSLSLCVLLLIAVLCLAL</sequence>
<keyword evidence="3" id="KW-1003">Cell membrane</keyword>
<evidence type="ECO:0000256" key="5">
    <source>
        <dbReference type="ARBA" id="ARBA00022729"/>
    </source>
</evidence>
<dbReference type="SUPFAM" id="SSF48726">
    <property type="entry name" value="Immunoglobulin"/>
    <property type="match status" value="6"/>
</dbReference>
<dbReference type="GO" id="GO:0030424">
    <property type="term" value="C:axon"/>
    <property type="evidence" value="ECO:0007669"/>
    <property type="project" value="TreeGrafter"/>
</dbReference>
<dbReference type="SMART" id="SM00408">
    <property type="entry name" value="IGc2"/>
    <property type="match status" value="6"/>
</dbReference>
<keyword evidence="7" id="KW-0130">Cell adhesion</keyword>
<dbReference type="Bgee" id="ENSAMXG00000014768">
    <property type="expression patterns" value="Expressed in brain and 12 other cell types or tissues"/>
</dbReference>
<keyword evidence="12" id="KW-0393">Immunoglobulin domain</keyword>
<dbReference type="OrthoDB" id="6138780at2759"/>
<dbReference type="FunFam" id="2.60.40.10:FF:000064">
    <property type="entry name" value="Contactin 1"/>
    <property type="match status" value="1"/>
</dbReference>
<evidence type="ECO:0000256" key="7">
    <source>
        <dbReference type="ARBA" id="ARBA00022889"/>
    </source>
</evidence>
<feature type="domain" description="Ig-like" evidence="14">
    <location>
        <begin position="316"/>
        <end position="390"/>
    </location>
</feature>
<reference evidence="16" key="4">
    <citation type="submission" date="2025-09" db="UniProtKB">
        <authorList>
            <consortium name="Ensembl"/>
        </authorList>
    </citation>
    <scope>IDENTIFICATION</scope>
</reference>
<accession>W5L5T6</accession>
<dbReference type="FunFam" id="2.60.40.10:FF:000004">
    <property type="entry name" value="DCC isoform 1"/>
    <property type="match status" value="1"/>
</dbReference>
<dbReference type="InParanoid" id="W5L5T6"/>
<dbReference type="SMART" id="SM00409">
    <property type="entry name" value="IG"/>
    <property type="match status" value="6"/>
</dbReference>
<dbReference type="InterPro" id="IPR013098">
    <property type="entry name" value="Ig_I-set"/>
</dbReference>
<evidence type="ECO:0000256" key="2">
    <source>
        <dbReference type="ARBA" id="ARBA00009812"/>
    </source>
</evidence>
<dbReference type="SUPFAM" id="SSF49265">
    <property type="entry name" value="Fibronectin type III"/>
    <property type="match status" value="2"/>
</dbReference>
<keyword evidence="4" id="KW-0336">GPI-anchor</keyword>
<dbReference type="InterPro" id="IPR007110">
    <property type="entry name" value="Ig-like_dom"/>
</dbReference>
<dbReference type="STRING" id="7994.ENSAMXP00000015198"/>
<dbReference type="GO" id="GO:0007411">
    <property type="term" value="P:axon guidance"/>
    <property type="evidence" value="ECO:0007669"/>
    <property type="project" value="TreeGrafter"/>
</dbReference>
<keyword evidence="8 13" id="KW-0472">Membrane</keyword>
<keyword evidence="13" id="KW-1133">Transmembrane helix</keyword>
<dbReference type="InterPro" id="IPR003961">
    <property type="entry name" value="FN3_dom"/>
</dbReference>
<dbReference type="Proteomes" id="UP000018467">
    <property type="component" value="Unassembled WGS sequence"/>
</dbReference>
<dbReference type="InterPro" id="IPR003598">
    <property type="entry name" value="Ig_sub2"/>
</dbReference>
<evidence type="ECO:0000256" key="11">
    <source>
        <dbReference type="ARBA" id="ARBA00023288"/>
    </source>
</evidence>
<dbReference type="FunFam" id="2.60.40.10:FF:000005">
    <property type="entry name" value="Neuronal cell adhesion molecule"/>
    <property type="match status" value="1"/>
</dbReference>
<dbReference type="eggNOG" id="KOG3513">
    <property type="taxonomic scope" value="Eukaryota"/>
</dbReference>
<dbReference type="GO" id="GO:0098552">
    <property type="term" value="C:side of membrane"/>
    <property type="evidence" value="ECO:0007669"/>
    <property type="project" value="UniProtKB-KW"/>
</dbReference>
<feature type="domain" description="Fibronectin type-III" evidence="15">
    <location>
        <begin position="789"/>
        <end position="886"/>
    </location>
</feature>
<keyword evidence="17" id="KW-1185">Reference proteome</keyword>
<evidence type="ECO:0000313" key="16">
    <source>
        <dbReference type="Ensembl" id="ENSAMXP00000015198.2"/>
    </source>
</evidence>
<evidence type="ECO:0000256" key="9">
    <source>
        <dbReference type="ARBA" id="ARBA00023157"/>
    </source>
</evidence>
<dbReference type="CDD" id="cd00063">
    <property type="entry name" value="FN3"/>
    <property type="match status" value="4"/>
</dbReference>
<keyword evidence="5" id="KW-0732">Signal</keyword>
<comment type="similarity">
    <text evidence="2">Belongs to the immunoglobulin superfamily. Contactin family.</text>
</comment>
<dbReference type="FunFam" id="2.60.40.10:FF:000028">
    <property type="entry name" value="Neuronal cell adhesion molecule"/>
    <property type="match status" value="1"/>
</dbReference>
<evidence type="ECO:0000259" key="15">
    <source>
        <dbReference type="PROSITE" id="PS50853"/>
    </source>
</evidence>
<reference evidence="17" key="2">
    <citation type="journal article" date="2014" name="Nat. Commun.">
        <title>The cavefish genome reveals candidate genes for eye loss.</title>
        <authorList>
            <person name="McGaugh S.E."/>
            <person name="Gross J.B."/>
            <person name="Aken B."/>
            <person name="Blin M."/>
            <person name="Borowsky R."/>
            <person name="Chalopin D."/>
            <person name="Hinaux H."/>
            <person name="Jeffery W.R."/>
            <person name="Keene A."/>
            <person name="Ma L."/>
            <person name="Minx P."/>
            <person name="Murphy D."/>
            <person name="O'Quin K.E."/>
            <person name="Retaux S."/>
            <person name="Rohner N."/>
            <person name="Searle S.M."/>
            <person name="Stahl B.A."/>
            <person name="Tabin C."/>
            <person name="Volff J.N."/>
            <person name="Yoshizawa M."/>
            <person name="Warren W.C."/>
        </authorList>
    </citation>
    <scope>NUCLEOTIDE SEQUENCE [LARGE SCALE GENOMIC DNA]</scope>
    <source>
        <strain evidence="17">female</strain>
    </source>
</reference>
<dbReference type="InterPro" id="IPR036116">
    <property type="entry name" value="FN3_sf"/>
</dbReference>
<feature type="transmembrane region" description="Helical" evidence="13">
    <location>
        <begin position="1078"/>
        <end position="1098"/>
    </location>
</feature>
<feature type="domain" description="Ig-like" evidence="14">
    <location>
        <begin position="580"/>
        <end position="677"/>
    </location>
</feature>